<name>A0A8J2E473_COTCN</name>
<evidence type="ECO:0000313" key="2">
    <source>
        <dbReference type="EMBL" id="CAG5077179.1"/>
    </source>
</evidence>
<feature type="transmembrane region" description="Helical" evidence="1">
    <location>
        <begin position="12"/>
        <end position="29"/>
    </location>
</feature>
<dbReference type="EMBL" id="CAJNRD030001117">
    <property type="protein sequence ID" value="CAG5077179.1"/>
    <property type="molecule type" value="Genomic_DNA"/>
</dbReference>
<evidence type="ECO:0000256" key="1">
    <source>
        <dbReference type="SAM" id="Phobius"/>
    </source>
</evidence>
<organism evidence="2 3">
    <name type="scientific">Cotesia congregata</name>
    <name type="common">Parasitoid wasp</name>
    <name type="synonym">Apanteles congregatus</name>
    <dbReference type="NCBI Taxonomy" id="51543"/>
    <lineage>
        <taxon>Eukaryota</taxon>
        <taxon>Metazoa</taxon>
        <taxon>Ecdysozoa</taxon>
        <taxon>Arthropoda</taxon>
        <taxon>Hexapoda</taxon>
        <taxon>Insecta</taxon>
        <taxon>Pterygota</taxon>
        <taxon>Neoptera</taxon>
        <taxon>Endopterygota</taxon>
        <taxon>Hymenoptera</taxon>
        <taxon>Apocrita</taxon>
        <taxon>Ichneumonoidea</taxon>
        <taxon>Braconidae</taxon>
        <taxon>Microgastrinae</taxon>
        <taxon>Cotesia</taxon>
    </lineage>
</organism>
<dbReference type="AlphaFoldDB" id="A0A8J2E473"/>
<gene>
    <name evidence="2" type="ORF">HICCMSTLAB_LOCUS2392</name>
</gene>
<keyword evidence="1" id="KW-0472">Membrane</keyword>
<keyword evidence="3" id="KW-1185">Reference proteome</keyword>
<comment type="caution">
    <text evidence="2">The sequence shown here is derived from an EMBL/GenBank/DDBJ whole genome shotgun (WGS) entry which is preliminary data.</text>
</comment>
<proteinExistence type="predicted"/>
<sequence length="329" mass="38132">MIAMSRDTKIFGLAILVCLVSIAIVIWIYQPMVKTNANKLTVKEIKKTLLFVESNLIFIKYLMKNYYDNEYKLKENDITIKDKALDNKFEDLDKEDKLREICVLGIKLLRNYLHDSKNNIDYPKAIINIIDQVLEKTKSINKGDSLDTDKWELYIVDIPHLMAMYYLIAEDDSSNTNRLTQCYEYITKVITSDMESTCPGSTSQLNFIKIGTPYLLTNYIRSLKDETCVNLYKETRKNKNLELLNRYLSYDTSEEVRQKYGVLRVDYGNNLKNKQAESFKCTLLMDNVKYSDLYSAVYDSLDVPGNIWKSLEAAAKAHSDLIQASRINP</sequence>
<keyword evidence="1" id="KW-0812">Transmembrane</keyword>
<protein>
    <submittedName>
        <fullName evidence="2">Cc_odve66_23</fullName>
    </submittedName>
</protein>
<reference evidence="2" key="1">
    <citation type="submission" date="2021-04" db="EMBL/GenBank/DDBJ databases">
        <authorList>
            <person name="Chebbi M.A.C M."/>
        </authorList>
    </citation>
    <scope>NUCLEOTIDE SEQUENCE</scope>
</reference>
<dbReference type="Proteomes" id="UP000786811">
    <property type="component" value="Unassembled WGS sequence"/>
</dbReference>
<evidence type="ECO:0000313" key="3">
    <source>
        <dbReference type="Proteomes" id="UP000786811"/>
    </source>
</evidence>
<accession>A0A8J2E473</accession>
<keyword evidence="1" id="KW-1133">Transmembrane helix</keyword>